<evidence type="ECO:0000313" key="2">
    <source>
        <dbReference type="Proteomes" id="UP000790709"/>
    </source>
</evidence>
<name>A0ACB8BIZ1_9AGAM</name>
<protein>
    <submittedName>
        <fullName evidence="1">Pex19-domain-containing protein</fullName>
    </submittedName>
</protein>
<sequence>MPDNTKPHIDEDEDLDDLDDVLDQFSPAQALPAASPVPPPPPPAGTSAGSAKSPIPPSSSTAGPDLPPDFASELARGMENLMREMGGDFSVGGLTDDPSTGGKDETPQEREERERAFAAAWEAMLIEGMDGMVDPALRSGTSAASPPPPGADRDGYQARVRAAMSKLKESESTLKSTSAESASAGADPLEALLAQLGDLGGEGEESEEGLQGMLEMMMGQLMSKDVLYEPLKELSDKFPDYLATHAATLSAQDKTRYDAQIVCIRRLLEVFEAKDFKDEDEQAKEKIVELMGELQAHGSPPEEIMGPLPPGFNMGADGLPNVPDNCIIS</sequence>
<gene>
    <name evidence="1" type="ORF">BV22DRAFT_1034252</name>
</gene>
<accession>A0ACB8BIZ1</accession>
<dbReference type="Proteomes" id="UP000790709">
    <property type="component" value="Unassembled WGS sequence"/>
</dbReference>
<reference evidence="1" key="1">
    <citation type="journal article" date="2021" name="New Phytol.">
        <title>Evolutionary innovations through gain and loss of genes in the ectomycorrhizal Boletales.</title>
        <authorList>
            <person name="Wu G."/>
            <person name="Miyauchi S."/>
            <person name="Morin E."/>
            <person name="Kuo A."/>
            <person name="Drula E."/>
            <person name="Varga T."/>
            <person name="Kohler A."/>
            <person name="Feng B."/>
            <person name="Cao Y."/>
            <person name="Lipzen A."/>
            <person name="Daum C."/>
            <person name="Hundley H."/>
            <person name="Pangilinan J."/>
            <person name="Johnson J."/>
            <person name="Barry K."/>
            <person name="LaButti K."/>
            <person name="Ng V."/>
            <person name="Ahrendt S."/>
            <person name="Min B."/>
            <person name="Choi I.G."/>
            <person name="Park H."/>
            <person name="Plett J.M."/>
            <person name="Magnuson J."/>
            <person name="Spatafora J.W."/>
            <person name="Nagy L.G."/>
            <person name="Henrissat B."/>
            <person name="Grigoriev I.V."/>
            <person name="Yang Z.L."/>
            <person name="Xu J."/>
            <person name="Martin F.M."/>
        </authorList>
    </citation>
    <scope>NUCLEOTIDE SEQUENCE</scope>
    <source>
        <strain evidence="1">KUC20120723A-06</strain>
    </source>
</reference>
<dbReference type="EMBL" id="MU266406">
    <property type="protein sequence ID" value="KAH7925248.1"/>
    <property type="molecule type" value="Genomic_DNA"/>
</dbReference>
<organism evidence="1 2">
    <name type="scientific">Leucogyrophana mollusca</name>
    <dbReference type="NCBI Taxonomy" id="85980"/>
    <lineage>
        <taxon>Eukaryota</taxon>
        <taxon>Fungi</taxon>
        <taxon>Dikarya</taxon>
        <taxon>Basidiomycota</taxon>
        <taxon>Agaricomycotina</taxon>
        <taxon>Agaricomycetes</taxon>
        <taxon>Agaricomycetidae</taxon>
        <taxon>Boletales</taxon>
        <taxon>Boletales incertae sedis</taxon>
        <taxon>Leucogyrophana</taxon>
    </lineage>
</organism>
<comment type="caution">
    <text evidence="1">The sequence shown here is derived from an EMBL/GenBank/DDBJ whole genome shotgun (WGS) entry which is preliminary data.</text>
</comment>
<proteinExistence type="predicted"/>
<evidence type="ECO:0000313" key="1">
    <source>
        <dbReference type="EMBL" id="KAH7925248.1"/>
    </source>
</evidence>
<keyword evidence="2" id="KW-1185">Reference proteome</keyword>